<dbReference type="SMART" id="SM00291">
    <property type="entry name" value="ZnF_ZZ"/>
    <property type="match status" value="1"/>
</dbReference>
<dbReference type="EMBL" id="CP017556">
    <property type="protein sequence ID" value="AOW03752.1"/>
    <property type="molecule type" value="Genomic_DNA"/>
</dbReference>
<evidence type="ECO:0000256" key="1">
    <source>
        <dbReference type="ARBA" id="ARBA00022723"/>
    </source>
</evidence>
<dbReference type="PROSITE" id="PS50135">
    <property type="entry name" value="ZF_ZZ_2"/>
    <property type="match status" value="1"/>
</dbReference>
<feature type="region of interest" description="Disordered" evidence="6">
    <location>
        <begin position="252"/>
        <end position="278"/>
    </location>
</feature>
<evidence type="ECO:0000313" key="9">
    <source>
        <dbReference type="Proteomes" id="UP000182444"/>
    </source>
</evidence>
<feature type="compositionally biased region" description="Polar residues" evidence="6">
    <location>
        <begin position="258"/>
        <end position="267"/>
    </location>
</feature>
<feature type="compositionally biased region" description="Basic and acidic residues" evidence="6">
    <location>
        <begin position="13"/>
        <end position="24"/>
    </location>
</feature>
<feature type="region of interest" description="Disordered" evidence="6">
    <location>
        <begin position="393"/>
        <end position="417"/>
    </location>
</feature>
<evidence type="ECO:0000256" key="3">
    <source>
        <dbReference type="ARBA" id="ARBA00022833"/>
    </source>
</evidence>
<keyword evidence="3" id="KW-0862">Zinc</keyword>
<evidence type="ECO:0000256" key="4">
    <source>
        <dbReference type="PROSITE-ProRule" id="PRU00228"/>
    </source>
</evidence>
<dbReference type="VEuPathDB" id="FungiDB:YALI1_D10102g"/>
<dbReference type="PANTHER" id="PTHR15090:SF8">
    <property type="entry name" value="ZZ-TYPE ZINC FINGER-CONTAINING PROTEIN"/>
    <property type="match status" value="1"/>
</dbReference>
<feature type="compositionally biased region" description="Low complexity" evidence="6">
    <location>
        <begin position="268"/>
        <end position="278"/>
    </location>
</feature>
<dbReference type="GeneID" id="2910943"/>
<dbReference type="InterPro" id="IPR052260">
    <property type="entry name" value="Autophagy_Rcpt_SigReg"/>
</dbReference>
<dbReference type="CDD" id="cd02249">
    <property type="entry name" value="ZZ"/>
    <property type="match status" value="1"/>
</dbReference>
<dbReference type="AlphaFoldDB" id="A0A1D8NDP6"/>
<dbReference type="Proteomes" id="UP000182444">
    <property type="component" value="Chromosome 1D"/>
</dbReference>
<gene>
    <name evidence="8" type="ORF">YALI1_D10102g</name>
</gene>
<protein>
    <recommendedName>
        <fullName evidence="7">ZZ-type domain-containing protein</fullName>
    </recommendedName>
</protein>
<dbReference type="PROSITE" id="PS01357">
    <property type="entry name" value="ZF_ZZ_1"/>
    <property type="match status" value="1"/>
</dbReference>
<keyword evidence="2 4" id="KW-0863">Zinc-finger</keyword>
<feature type="coiled-coil region" evidence="5">
    <location>
        <begin position="180"/>
        <end position="225"/>
    </location>
</feature>
<dbReference type="Gene3D" id="3.30.60.90">
    <property type="match status" value="1"/>
</dbReference>
<feature type="compositionally biased region" description="Low complexity" evidence="6">
    <location>
        <begin position="401"/>
        <end position="417"/>
    </location>
</feature>
<dbReference type="Pfam" id="PF00569">
    <property type="entry name" value="ZZ"/>
    <property type="match status" value="1"/>
</dbReference>
<feature type="domain" description="ZZ-type" evidence="7">
    <location>
        <begin position="502"/>
        <end position="555"/>
    </location>
</feature>
<sequence>MLSNSTSPPPPPSREKSPLDTRHSRDYKKRSPHKHRHMSPTRFPKMNKEPAAPPVPTRPTAVAAPVKHIAVTFEHSSRMVYGNCKPTPNVKVFPESELCFTRREDIDEFYQKYFADKSFSSIKNQKLEVSTSPHHLGYQKDTLPFTAILSTDLHPRMKNAQAWFIMASSDLDKSTSTVEIQEVQRMIAGLRRDLENEKIANAALIKEVKSRAARKAEKIASAKVEELTKTHIEELEKTLMASVNLQLDKLSEDRKSSKTSQKTTQCDSSTSPSSSSCSMSFKLADVGVYPLTDGSGQARIVGKLPAHVGAMLLALDKLPEIRNINGTVAAVKNTGSCLELMAQIKFSQWSNEWLCSWGDNVKVAPKFAVESSVSKCPQPSLITTLSEANPTETSQCRVPLSRSISSNSTSSTKSTTYTPTCAVPLASRLSKTSPTNPPRAFPVPVSAPLCQVPLSRPSVVSPRIGCFKEVPPGLSGAQEEIPWTIKVDTPSAKPDPHPVSESDAFVCDYCLEPISEARFHCQSCVDFDVCSSCYPSRAKSHAQKHGFVQLDVKTGIPIDTETSASSSSGDISTSSVRFPVLNSVSSSTTVGVNTTEERHAASDYSSRSSARSGHSGLSSRSQSQSSFADVTVDDLLSDIGSYEHVTSDYPDYSDFEEHF</sequence>
<accession>A0A1D8NDP6</accession>
<proteinExistence type="predicted"/>
<feature type="region of interest" description="Disordered" evidence="6">
    <location>
        <begin position="1"/>
        <end position="60"/>
    </location>
</feature>
<evidence type="ECO:0000259" key="7">
    <source>
        <dbReference type="PROSITE" id="PS50135"/>
    </source>
</evidence>
<reference evidence="8 9" key="1">
    <citation type="journal article" date="2016" name="PLoS ONE">
        <title>Sequence Assembly of Yarrowia lipolytica Strain W29/CLIB89 Shows Transposable Element Diversity.</title>
        <authorList>
            <person name="Magnan C."/>
            <person name="Yu J."/>
            <person name="Chang I."/>
            <person name="Jahn E."/>
            <person name="Kanomata Y."/>
            <person name="Wu J."/>
            <person name="Zeller M."/>
            <person name="Oakes M."/>
            <person name="Baldi P."/>
            <person name="Sandmeyer S."/>
        </authorList>
    </citation>
    <scope>NUCLEOTIDE SEQUENCE [LARGE SCALE GENOMIC DNA]</scope>
    <source>
        <strain evidence="9">CLIB89(W29)</strain>
    </source>
</reference>
<name>A0A1D8NDP6_YARLL</name>
<evidence type="ECO:0000256" key="6">
    <source>
        <dbReference type="SAM" id="MobiDB-lite"/>
    </source>
</evidence>
<dbReference type="InterPro" id="IPR000433">
    <property type="entry name" value="Znf_ZZ"/>
</dbReference>
<dbReference type="RefSeq" id="XP_502550.3">
    <property type="nucleotide sequence ID" value="XM_502550.3"/>
</dbReference>
<dbReference type="GO" id="GO:0008270">
    <property type="term" value="F:zinc ion binding"/>
    <property type="evidence" value="ECO:0007669"/>
    <property type="project" value="UniProtKB-KW"/>
</dbReference>
<keyword evidence="1" id="KW-0479">Metal-binding</keyword>
<dbReference type="InterPro" id="IPR043145">
    <property type="entry name" value="Znf_ZZ_sf"/>
</dbReference>
<evidence type="ECO:0000256" key="5">
    <source>
        <dbReference type="SAM" id="Coils"/>
    </source>
</evidence>
<keyword evidence="5" id="KW-0175">Coiled coil</keyword>
<feature type="region of interest" description="Disordered" evidence="6">
    <location>
        <begin position="589"/>
        <end position="626"/>
    </location>
</feature>
<dbReference type="KEGG" id="yli:2910943"/>
<feature type="compositionally biased region" description="Basic residues" evidence="6">
    <location>
        <begin position="25"/>
        <end position="39"/>
    </location>
</feature>
<feature type="compositionally biased region" description="Low complexity" evidence="6">
    <location>
        <begin position="602"/>
        <end position="626"/>
    </location>
</feature>
<dbReference type="SUPFAM" id="SSF57850">
    <property type="entry name" value="RING/U-box"/>
    <property type="match status" value="1"/>
</dbReference>
<dbReference type="PANTHER" id="PTHR15090">
    <property type="entry name" value="SEQUESTOSOME 1-RELATED"/>
    <property type="match status" value="1"/>
</dbReference>
<evidence type="ECO:0000313" key="8">
    <source>
        <dbReference type="EMBL" id="AOW03752.1"/>
    </source>
</evidence>
<evidence type="ECO:0000256" key="2">
    <source>
        <dbReference type="ARBA" id="ARBA00022771"/>
    </source>
</evidence>
<organism evidence="8 9">
    <name type="scientific">Yarrowia lipolytica</name>
    <name type="common">Candida lipolytica</name>
    <dbReference type="NCBI Taxonomy" id="4952"/>
    <lineage>
        <taxon>Eukaryota</taxon>
        <taxon>Fungi</taxon>
        <taxon>Dikarya</taxon>
        <taxon>Ascomycota</taxon>
        <taxon>Saccharomycotina</taxon>
        <taxon>Dipodascomycetes</taxon>
        <taxon>Dipodascales</taxon>
        <taxon>Dipodascales incertae sedis</taxon>
        <taxon>Yarrowia</taxon>
    </lineage>
</organism>
<dbReference type="VEuPathDB" id="FungiDB:YALI0_D07854g"/>